<sequence length="117" mass="13111">MKKVFICLIFISIFLITSQSPAIAHPPTKITTSQDVAGKTLTILIDHQVLDPTKHFIWRVNLIKNGNVMNSVLSNHQASKKNHIVSFAFADIKPSDIIEVEAFCNINGKLKEKVETR</sequence>
<evidence type="ECO:0000313" key="2">
    <source>
        <dbReference type="EMBL" id="PIU41877.1"/>
    </source>
</evidence>
<evidence type="ECO:0000256" key="1">
    <source>
        <dbReference type="SAM" id="SignalP"/>
    </source>
</evidence>
<organism evidence="2 3">
    <name type="scientific">Candidatus Aquitaenariimonas noxiae</name>
    <dbReference type="NCBI Taxonomy" id="1974741"/>
    <lineage>
        <taxon>Bacteria</taxon>
        <taxon>Pseudomonadati</taxon>
        <taxon>Candidatus Omnitrophota</taxon>
        <taxon>Candidatus Aquitaenariimonas</taxon>
    </lineage>
</organism>
<accession>A0A2J0L5T3</accession>
<feature type="signal peptide" evidence="1">
    <location>
        <begin position="1"/>
        <end position="24"/>
    </location>
</feature>
<protein>
    <recommendedName>
        <fullName evidence="4">Desulfoferrodoxin ferrous iron-binding domain-containing protein</fullName>
    </recommendedName>
</protein>
<keyword evidence="1" id="KW-0732">Signal</keyword>
<gene>
    <name evidence="2" type="ORF">COS99_03145</name>
</gene>
<comment type="caution">
    <text evidence="2">The sequence shown here is derived from an EMBL/GenBank/DDBJ whole genome shotgun (WGS) entry which is preliminary data.</text>
</comment>
<evidence type="ECO:0008006" key="4">
    <source>
        <dbReference type="Google" id="ProtNLM"/>
    </source>
</evidence>
<reference evidence="2 3" key="1">
    <citation type="submission" date="2017-09" db="EMBL/GenBank/DDBJ databases">
        <title>Depth-based differentiation of microbial function through sediment-hosted aquifers and enrichment of novel symbionts in the deep terrestrial subsurface.</title>
        <authorList>
            <person name="Probst A.J."/>
            <person name="Ladd B."/>
            <person name="Jarett J.K."/>
            <person name="Geller-Mcgrath D.E."/>
            <person name="Sieber C.M."/>
            <person name="Emerson J.B."/>
            <person name="Anantharaman K."/>
            <person name="Thomas B.C."/>
            <person name="Malmstrom R."/>
            <person name="Stieglmeier M."/>
            <person name="Klingl A."/>
            <person name="Woyke T."/>
            <person name="Ryan C.M."/>
            <person name="Banfield J.F."/>
        </authorList>
    </citation>
    <scope>NUCLEOTIDE SEQUENCE [LARGE SCALE GENOMIC DNA]</scope>
    <source>
        <strain evidence="2">CG07_land_8_20_14_0_80_42_15</strain>
    </source>
</reference>
<feature type="chain" id="PRO_5014367131" description="Desulfoferrodoxin ferrous iron-binding domain-containing protein" evidence="1">
    <location>
        <begin position="25"/>
        <end position="117"/>
    </location>
</feature>
<proteinExistence type="predicted"/>
<evidence type="ECO:0000313" key="3">
    <source>
        <dbReference type="Proteomes" id="UP000230052"/>
    </source>
</evidence>
<dbReference type="EMBL" id="PEWV01000031">
    <property type="protein sequence ID" value="PIU41877.1"/>
    <property type="molecule type" value="Genomic_DNA"/>
</dbReference>
<dbReference type="AlphaFoldDB" id="A0A2J0L5T3"/>
<dbReference type="Proteomes" id="UP000230052">
    <property type="component" value="Unassembled WGS sequence"/>
</dbReference>
<name>A0A2J0L5T3_9BACT</name>